<evidence type="ECO:0000256" key="6">
    <source>
        <dbReference type="ARBA" id="ARBA00022989"/>
    </source>
</evidence>
<evidence type="ECO:0000256" key="5">
    <source>
        <dbReference type="ARBA" id="ARBA00022692"/>
    </source>
</evidence>
<evidence type="ECO:0000256" key="9">
    <source>
        <dbReference type="SAM" id="Phobius"/>
    </source>
</evidence>
<evidence type="ECO:0000256" key="2">
    <source>
        <dbReference type="ARBA" id="ARBA00022448"/>
    </source>
</evidence>
<dbReference type="GO" id="GO:0022857">
    <property type="term" value="F:transmembrane transporter activity"/>
    <property type="evidence" value="ECO:0007669"/>
    <property type="project" value="TreeGrafter"/>
</dbReference>
<dbReference type="PANTHER" id="PTHR35011">
    <property type="entry name" value="2,3-DIKETO-L-GULONATE TRAP TRANSPORTER SMALL PERMEASE PROTEIN YIAM"/>
    <property type="match status" value="1"/>
</dbReference>
<evidence type="ECO:0000256" key="4">
    <source>
        <dbReference type="ARBA" id="ARBA00022519"/>
    </source>
</evidence>
<feature type="domain" description="Tripartite ATP-independent periplasmic transporters DctQ component" evidence="10">
    <location>
        <begin position="83"/>
        <end position="213"/>
    </location>
</feature>
<feature type="transmembrane region" description="Helical" evidence="9">
    <location>
        <begin position="188"/>
        <end position="208"/>
    </location>
</feature>
<evidence type="ECO:0000256" key="3">
    <source>
        <dbReference type="ARBA" id="ARBA00022475"/>
    </source>
</evidence>
<dbReference type="GO" id="GO:0005886">
    <property type="term" value="C:plasma membrane"/>
    <property type="evidence" value="ECO:0007669"/>
    <property type="project" value="UniProtKB-SubCell"/>
</dbReference>
<comment type="subcellular location">
    <subcellularLocation>
        <location evidence="1">Cell inner membrane</location>
        <topology evidence="1">Multi-pass membrane protein</topology>
    </subcellularLocation>
</comment>
<keyword evidence="5 9" id="KW-0812">Transmembrane</keyword>
<dbReference type="Pfam" id="PF04290">
    <property type="entry name" value="DctQ"/>
    <property type="match status" value="1"/>
</dbReference>
<comment type="similarity">
    <text evidence="8">Belongs to the TRAP transporter small permease family.</text>
</comment>
<dbReference type="OrthoDB" id="1807003at2"/>
<dbReference type="EMBL" id="WHYR01000011">
    <property type="protein sequence ID" value="MQL51766.1"/>
    <property type="molecule type" value="Genomic_DNA"/>
</dbReference>
<dbReference type="PANTHER" id="PTHR35011:SF10">
    <property type="entry name" value="TRAP TRANSPORTER SMALL PERMEASE PROTEIN"/>
    <property type="match status" value="1"/>
</dbReference>
<keyword evidence="3" id="KW-1003">Cell membrane</keyword>
<organism evidence="11 12">
    <name type="scientific">Desulfofundulus thermobenzoicus</name>
    <dbReference type="NCBI Taxonomy" id="29376"/>
    <lineage>
        <taxon>Bacteria</taxon>
        <taxon>Bacillati</taxon>
        <taxon>Bacillota</taxon>
        <taxon>Clostridia</taxon>
        <taxon>Eubacteriales</taxon>
        <taxon>Peptococcaceae</taxon>
        <taxon>Desulfofundulus</taxon>
    </lineage>
</organism>
<feature type="transmembrane region" description="Helical" evidence="9">
    <location>
        <begin position="146"/>
        <end position="168"/>
    </location>
</feature>
<keyword evidence="6 9" id="KW-1133">Transmembrane helix</keyword>
<gene>
    <name evidence="11" type="ORF">GFC01_05715</name>
</gene>
<reference evidence="11 12" key="1">
    <citation type="submission" date="2019-10" db="EMBL/GenBank/DDBJ databases">
        <title>Comparative genomics of sulfur disproportionating microorganisms.</title>
        <authorList>
            <person name="Ward L.M."/>
            <person name="Bertran E."/>
            <person name="Johnston D."/>
        </authorList>
    </citation>
    <scope>NUCLEOTIDE SEQUENCE [LARGE SCALE GENOMIC DNA]</scope>
    <source>
        <strain evidence="11 12">DSM 14055</strain>
    </source>
</reference>
<keyword evidence="2" id="KW-0813">Transport</keyword>
<evidence type="ECO:0000313" key="11">
    <source>
        <dbReference type="EMBL" id="MQL51766.1"/>
    </source>
</evidence>
<proteinExistence type="inferred from homology"/>
<keyword evidence="12" id="KW-1185">Reference proteome</keyword>
<dbReference type="GO" id="GO:0015740">
    <property type="term" value="P:C4-dicarboxylate transport"/>
    <property type="evidence" value="ECO:0007669"/>
    <property type="project" value="TreeGrafter"/>
</dbReference>
<keyword evidence="7 9" id="KW-0472">Membrane</keyword>
<evidence type="ECO:0000313" key="12">
    <source>
        <dbReference type="Proteomes" id="UP000441717"/>
    </source>
</evidence>
<protein>
    <submittedName>
        <fullName evidence="11">TRAP transporter small permease subunit</fullName>
    </submittedName>
</protein>
<evidence type="ECO:0000256" key="8">
    <source>
        <dbReference type="ARBA" id="ARBA00038436"/>
    </source>
</evidence>
<sequence>MPRWRPVCPLVFRTPGRNRKNWIFVSSCCWRGGRRFPDRWDAGLMTFIKLRGGWMKIVKAVGKAVDFIEWICMTCSVISVLVMMLLVTADVVGRKFFHHPIPGSVEINEEYVMIALVYLAMSYVYKEGGHVRVTLFRHFIPGPVKTVVDTGLNILGLLFFALIVLLGWQTSLRAIRFQETSSCLLAYPMAPAYLILTLGAALLCIRILETIVSPRKIKWE</sequence>
<comment type="caution">
    <text evidence="11">The sequence shown here is derived from an EMBL/GenBank/DDBJ whole genome shotgun (WGS) entry which is preliminary data.</text>
</comment>
<dbReference type="AlphaFoldDB" id="A0A6N7IP19"/>
<accession>A0A6N7IP19</accession>
<feature type="transmembrane region" description="Helical" evidence="9">
    <location>
        <begin position="67"/>
        <end position="87"/>
    </location>
</feature>
<name>A0A6N7IP19_9FIRM</name>
<evidence type="ECO:0000259" key="10">
    <source>
        <dbReference type="Pfam" id="PF04290"/>
    </source>
</evidence>
<dbReference type="InterPro" id="IPR007387">
    <property type="entry name" value="TRAP_DctQ"/>
</dbReference>
<evidence type="ECO:0000256" key="7">
    <source>
        <dbReference type="ARBA" id="ARBA00023136"/>
    </source>
</evidence>
<dbReference type="InterPro" id="IPR055348">
    <property type="entry name" value="DctQ"/>
</dbReference>
<dbReference type="Proteomes" id="UP000441717">
    <property type="component" value="Unassembled WGS sequence"/>
</dbReference>
<evidence type="ECO:0000256" key="1">
    <source>
        <dbReference type="ARBA" id="ARBA00004429"/>
    </source>
</evidence>
<keyword evidence="4" id="KW-0997">Cell inner membrane</keyword>